<dbReference type="InParanoid" id="A0A1Y1U813"/>
<protein>
    <submittedName>
        <fullName evidence="1">Uncharacterized protein</fullName>
    </submittedName>
</protein>
<proteinExistence type="predicted"/>
<comment type="caution">
    <text evidence="1">The sequence shown here is derived from an EMBL/GenBank/DDBJ whole genome shotgun (WGS) entry which is preliminary data.</text>
</comment>
<dbReference type="AlphaFoldDB" id="A0A1Y1U813"/>
<dbReference type="RefSeq" id="XP_021867994.1">
    <property type="nucleotide sequence ID" value="XM_022018879.1"/>
</dbReference>
<dbReference type="GeneID" id="33560688"/>
<evidence type="ECO:0000313" key="2">
    <source>
        <dbReference type="Proteomes" id="UP000193218"/>
    </source>
</evidence>
<dbReference type="Proteomes" id="UP000193218">
    <property type="component" value="Unassembled WGS sequence"/>
</dbReference>
<reference evidence="1 2" key="1">
    <citation type="submission" date="2017-03" db="EMBL/GenBank/DDBJ databases">
        <title>Widespread Adenine N6-methylation of Active Genes in Fungi.</title>
        <authorList>
            <consortium name="DOE Joint Genome Institute"/>
            <person name="Mondo S.J."/>
            <person name="Dannebaum R.O."/>
            <person name="Kuo R.C."/>
            <person name="Louie K.B."/>
            <person name="Bewick A.J."/>
            <person name="Labutti K."/>
            <person name="Haridas S."/>
            <person name="Kuo A."/>
            <person name="Salamov A."/>
            <person name="Ahrendt S.R."/>
            <person name="Lau R."/>
            <person name="Bowen B.P."/>
            <person name="Lipzen A."/>
            <person name="Sullivan W."/>
            <person name="Andreopoulos W.B."/>
            <person name="Clum A."/>
            <person name="Lindquist E."/>
            <person name="Daum C."/>
            <person name="Northen T.R."/>
            <person name="Ramamoorthy G."/>
            <person name="Schmitz R.J."/>
            <person name="Gryganskyi A."/>
            <person name="Culley D."/>
            <person name="Magnuson J."/>
            <person name="James T.Y."/>
            <person name="O'Malley M.A."/>
            <person name="Stajich J.E."/>
            <person name="Spatafora J.W."/>
            <person name="Visel A."/>
            <person name="Grigoriev I.V."/>
        </authorList>
    </citation>
    <scope>NUCLEOTIDE SEQUENCE [LARGE SCALE GENOMIC DNA]</scope>
    <source>
        <strain evidence="1 2">NRRL Y-17943</strain>
    </source>
</reference>
<accession>A0A1Y1U813</accession>
<sequence length="371" mass="41294">MRGRDPDQLPTSVTHQVPIAVEMVQLGRPENPEDRHATAARAYRQGYLDASSAYLSGPSAHSNTPSFLRDLAREYPYTTIATVGALGSFTLLTSGYLASKVFRRAVGVTRTGTSEAIWVTRVDDLERRLVTQVQSSSRDRAREMDTVRREILSSLSAHATVGTMCAIEDKLADVVKQIERSSSDHQKGLHKLLSQLEANNRDRRIELNGLRTELMGELQRGSQDDHGEQLDKIFDQMVASNRDRRTELHGFRSEIMGELQLTRSTSPGPQVTLSAQQAADFEGFRTEIMDMLQRMEHNMKKMTPTAKVHPPQPGVAQMDEVELARVLKETTEGIFGSKKSASSNDDGDRGRLSFSHYRSILTGHGRGSSTR</sequence>
<name>A0A1Y1U813_9TREE</name>
<gene>
    <name evidence="1" type="ORF">BD324DRAFT_658250</name>
</gene>
<evidence type="ECO:0000313" key="1">
    <source>
        <dbReference type="EMBL" id="ORX33684.1"/>
    </source>
</evidence>
<dbReference type="EMBL" id="NBSH01000018">
    <property type="protein sequence ID" value="ORX33684.1"/>
    <property type="molecule type" value="Genomic_DNA"/>
</dbReference>
<keyword evidence="2" id="KW-1185">Reference proteome</keyword>
<organism evidence="1 2">
    <name type="scientific">Kockovaella imperatae</name>
    <dbReference type="NCBI Taxonomy" id="4999"/>
    <lineage>
        <taxon>Eukaryota</taxon>
        <taxon>Fungi</taxon>
        <taxon>Dikarya</taxon>
        <taxon>Basidiomycota</taxon>
        <taxon>Agaricomycotina</taxon>
        <taxon>Tremellomycetes</taxon>
        <taxon>Tremellales</taxon>
        <taxon>Cuniculitremaceae</taxon>
        <taxon>Kockovaella</taxon>
    </lineage>
</organism>